<dbReference type="SUPFAM" id="SSF53448">
    <property type="entry name" value="Nucleotide-diphospho-sugar transferases"/>
    <property type="match status" value="1"/>
</dbReference>
<reference evidence="3 4" key="1">
    <citation type="submission" date="2020-08" db="EMBL/GenBank/DDBJ databases">
        <title>Genome public.</title>
        <authorList>
            <person name="Liu C."/>
            <person name="Sun Q."/>
        </authorList>
    </citation>
    <scope>NUCLEOTIDE SEQUENCE [LARGE SCALE GENOMIC DNA]</scope>
    <source>
        <strain evidence="3 4">BX3</strain>
    </source>
</reference>
<sequence>MKDIKVSVIMPVYNAAEYLSRTLDDVTNQTLRDIQIICVDDGSKDNSREIVKEYQKKDERIQLVEQENKNAGAARNHGMQYAKGKYVVFWDSDDLFLENALETMYLQAEKTQADICICAARRYDNQTGKYFSSDAYLRLDYLPEKEVFQKTDIPDHIFNLATNVPWNKMFLRSFIIENHLEFQEIRQANDTFFTLSAFYFAKRISYVTDVLISYRVNNEQSLSGKASDTVFCAYDSYCKTKELLEKQPDYELVRRSFLNRAISGFYHALNIQTNFASYQILYEKLVKEGFEEFGLTKCTEDFFFDSWMYTDMHNMLEWAPGDFLVQKSMVRRLNVEKANAQKKELNAKLAAKTEKIESKDRRIEKLNARIQELKDKNYEIMNTKRYKVASFFAKPFEWFRKRKAEPEEKE</sequence>
<dbReference type="EMBL" id="JACRSW010000030">
    <property type="protein sequence ID" value="MBC8557567.1"/>
    <property type="molecule type" value="Genomic_DNA"/>
</dbReference>
<comment type="caution">
    <text evidence="3">The sequence shown here is derived from an EMBL/GenBank/DDBJ whole genome shotgun (WGS) entry which is preliminary data.</text>
</comment>
<evidence type="ECO:0000259" key="2">
    <source>
        <dbReference type="Pfam" id="PF00535"/>
    </source>
</evidence>
<organism evidence="3 4">
    <name type="scientific">Jutongia hominis</name>
    <dbReference type="NCBI Taxonomy" id="2763664"/>
    <lineage>
        <taxon>Bacteria</taxon>
        <taxon>Bacillati</taxon>
        <taxon>Bacillota</taxon>
        <taxon>Clostridia</taxon>
        <taxon>Lachnospirales</taxon>
        <taxon>Lachnospiraceae</taxon>
        <taxon>Jutongia</taxon>
    </lineage>
</organism>
<gene>
    <name evidence="3" type="ORF">H8700_07580</name>
</gene>
<protein>
    <submittedName>
        <fullName evidence="3">Glycosyltransferase</fullName>
    </submittedName>
</protein>
<dbReference type="PANTHER" id="PTHR22916">
    <property type="entry name" value="GLYCOSYLTRANSFERASE"/>
    <property type="match status" value="1"/>
</dbReference>
<dbReference type="Gene3D" id="3.90.550.10">
    <property type="entry name" value="Spore Coat Polysaccharide Biosynthesis Protein SpsA, Chain A"/>
    <property type="match status" value="1"/>
</dbReference>
<evidence type="ECO:0000313" key="4">
    <source>
        <dbReference type="Proteomes" id="UP000637513"/>
    </source>
</evidence>
<dbReference type="CDD" id="cd00761">
    <property type="entry name" value="Glyco_tranf_GTA_type"/>
    <property type="match status" value="1"/>
</dbReference>
<dbReference type="InterPro" id="IPR001173">
    <property type="entry name" value="Glyco_trans_2-like"/>
</dbReference>
<dbReference type="Pfam" id="PF00535">
    <property type="entry name" value="Glycos_transf_2"/>
    <property type="match status" value="1"/>
</dbReference>
<accession>A0ABR7MUT4</accession>
<keyword evidence="1" id="KW-0175">Coiled coil</keyword>
<proteinExistence type="predicted"/>
<dbReference type="Proteomes" id="UP000637513">
    <property type="component" value="Unassembled WGS sequence"/>
</dbReference>
<evidence type="ECO:0000313" key="3">
    <source>
        <dbReference type="EMBL" id="MBC8557567.1"/>
    </source>
</evidence>
<evidence type="ECO:0000256" key="1">
    <source>
        <dbReference type="SAM" id="Coils"/>
    </source>
</evidence>
<keyword evidence="4" id="KW-1185">Reference proteome</keyword>
<dbReference type="RefSeq" id="WP_249304866.1">
    <property type="nucleotide sequence ID" value="NZ_JACRSW010000030.1"/>
</dbReference>
<dbReference type="PANTHER" id="PTHR22916:SF3">
    <property type="entry name" value="UDP-GLCNAC:BETAGAL BETA-1,3-N-ACETYLGLUCOSAMINYLTRANSFERASE-LIKE PROTEIN 1"/>
    <property type="match status" value="1"/>
</dbReference>
<name>A0ABR7MUT4_9FIRM</name>
<feature type="domain" description="Glycosyltransferase 2-like" evidence="2">
    <location>
        <begin position="7"/>
        <end position="174"/>
    </location>
</feature>
<feature type="coiled-coil region" evidence="1">
    <location>
        <begin position="335"/>
        <end position="383"/>
    </location>
</feature>
<dbReference type="InterPro" id="IPR029044">
    <property type="entry name" value="Nucleotide-diphossugar_trans"/>
</dbReference>